<keyword evidence="2" id="KW-1185">Reference proteome</keyword>
<dbReference type="EMBL" id="CM042029">
    <property type="protein sequence ID" value="KAI3796089.1"/>
    <property type="molecule type" value="Genomic_DNA"/>
</dbReference>
<name>A0ACB9HJI9_9ASTR</name>
<accession>A0ACB9HJI9</accession>
<gene>
    <name evidence="1" type="ORF">L1987_38752</name>
</gene>
<dbReference type="Proteomes" id="UP001056120">
    <property type="component" value="Linkage Group LG12"/>
</dbReference>
<reference evidence="1 2" key="2">
    <citation type="journal article" date="2022" name="Mol. Ecol. Resour.">
        <title>The genomes of chicory, endive, great burdock and yacon provide insights into Asteraceae paleo-polyploidization history and plant inulin production.</title>
        <authorList>
            <person name="Fan W."/>
            <person name="Wang S."/>
            <person name="Wang H."/>
            <person name="Wang A."/>
            <person name="Jiang F."/>
            <person name="Liu H."/>
            <person name="Zhao H."/>
            <person name="Xu D."/>
            <person name="Zhang Y."/>
        </authorList>
    </citation>
    <scope>NUCLEOTIDE SEQUENCE [LARGE SCALE GENOMIC DNA]</scope>
    <source>
        <strain evidence="2">cv. Yunnan</strain>
        <tissue evidence="1">Leaves</tissue>
    </source>
</reference>
<reference evidence="2" key="1">
    <citation type="journal article" date="2022" name="Mol. Ecol. Resour.">
        <title>The genomes of chicory, endive, great burdock and yacon provide insights into Asteraceae palaeo-polyploidization history and plant inulin production.</title>
        <authorList>
            <person name="Fan W."/>
            <person name="Wang S."/>
            <person name="Wang H."/>
            <person name="Wang A."/>
            <person name="Jiang F."/>
            <person name="Liu H."/>
            <person name="Zhao H."/>
            <person name="Xu D."/>
            <person name="Zhang Y."/>
        </authorList>
    </citation>
    <scope>NUCLEOTIDE SEQUENCE [LARGE SCALE GENOMIC DNA]</scope>
    <source>
        <strain evidence="2">cv. Yunnan</strain>
    </source>
</reference>
<protein>
    <submittedName>
        <fullName evidence="1">Uncharacterized protein</fullName>
    </submittedName>
</protein>
<sequence length="461" mass="51373">MHRGVLGGSELTLLFLLYNEAETVVKHYYSAHDVADAFVKGYYEIMKTTPKEAHNFYKEQSIQSHPCADGSMKSATTLKGIDDEIMASNIKEWKPDLSTLQAQDSVMKSVVIVVSGSLTDNADVARNFVQTFVLAPQEGGGFYVHNDFLRFIKIETEETSPPLDGVANPLTNQQANDTEKEDSLETAEATTNKDQTNKTTSKKEDGDVKHKVSESSKGKNILPAEPKKKSQPSVWQPAPNKQEDAKKVSYASILAKEGSGSSTTSPSTSPVGKVLAKPEKKTSVSPAVPKPSVVPVRSSMISNSSPLENIYDVKAIRVKDLPPKMTEESLLEVVKQFGPVKQKNIQIKEYSQDGYRYAFVEFDNPKSAHSAVEARYIRFEDRESEIQYKKLPNQGGHNSMGRPPYGRGGHRNDNFKGRDEEGRSSGCWGHKHNEQHENSGQHSGQTREYNNYRRNRYSQDH</sequence>
<comment type="caution">
    <text evidence="1">The sequence shown here is derived from an EMBL/GenBank/DDBJ whole genome shotgun (WGS) entry which is preliminary data.</text>
</comment>
<organism evidence="1 2">
    <name type="scientific">Smallanthus sonchifolius</name>
    <dbReference type="NCBI Taxonomy" id="185202"/>
    <lineage>
        <taxon>Eukaryota</taxon>
        <taxon>Viridiplantae</taxon>
        <taxon>Streptophyta</taxon>
        <taxon>Embryophyta</taxon>
        <taxon>Tracheophyta</taxon>
        <taxon>Spermatophyta</taxon>
        <taxon>Magnoliopsida</taxon>
        <taxon>eudicotyledons</taxon>
        <taxon>Gunneridae</taxon>
        <taxon>Pentapetalae</taxon>
        <taxon>asterids</taxon>
        <taxon>campanulids</taxon>
        <taxon>Asterales</taxon>
        <taxon>Asteraceae</taxon>
        <taxon>Asteroideae</taxon>
        <taxon>Heliantheae alliance</taxon>
        <taxon>Millerieae</taxon>
        <taxon>Smallanthus</taxon>
    </lineage>
</organism>
<evidence type="ECO:0000313" key="1">
    <source>
        <dbReference type="EMBL" id="KAI3796089.1"/>
    </source>
</evidence>
<proteinExistence type="predicted"/>
<evidence type="ECO:0000313" key="2">
    <source>
        <dbReference type="Proteomes" id="UP001056120"/>
    </source>
</evidence>